<accession>A0A1R1Y7P5</accession>
<dbReference type="GO" id="GO:0050660">
    <property type="term" value="F:flavin adenine dinucleotide binding"/>
    <property type="evidence" value="ECO:0007669"/>
    <property type="project" value="InterPro"/>
</dbReference>
<dbReference type="InterPro" id="IPR016167">
    <property type="entry name" value="FAD-bd_PCMH_sub1"/>
</dbReference>
<proteinExistence type="predicted"/>
<protein>
    <submittedName>
        <fullName evidence="4">Putative D-lactate dehydrogenase</fullName>
    </submittedName>
</protein>
<dbReference type="AlphaFoldDB" id="A0A1R1Y7P5"/>
<comment type="caution">
    <text evidence="4">The sequence shown here is derived from an EMBL/GenBank/DDBJ whole genome shotgun (WGS) entry which is preliminary data.</text>
</comment>
<evidence type="ECO:0000256" key="2">
    <source>
        <dbReference type="ARBA" id="ARBA00023002"/>
    </source>
</evidence>
<keyword evidence="5" id="KW-1185">Reference proteome</keyword>
<dbReference type="InterPro" id="IPR036318">
    <property type="entry name" value="FAD-bd_PCMH-like_sf"/>
</dbReference>
<keyword evidence="2" id="KW-0560">Oxidoreductase</keyword>
<dbReference type="InterPro" id="IPR006094">
    <property type="entry name" value="Oxid_FAD_bind_N"/>
</dbReference>
<dbReference type="PANTHER" id="PTHR43716">
    <property type="entry name" value="D-2-HYDROXYGLUTARATE DEHYDROGENASE, MITOCHONDRIAL"/>
    <property type="match status" value="1"/>
</dbReference>
<evidence type="ECO:0000256" key="1">
    <source>
        <dbReference type="ARBA" id="ARBA00001974"/>
    </source>
</evidence>
<dbReference type="OrthoDB" id="5332616at2759"/>
<reference evidence="5" key="1">
    <citation type="submission" date="2017-01" db="EMBL/GenBank/DDBJ databases">
        <authorList>
            <person name="Wang Y."/>
            <person name="White M."/>
            <person name="Kvist S."/>
            <person name="Moncalvo J.-M."/>
        </authorList>
    </citation>
    <scope>NUCLEOTIDE SEQUENCE [LARGE SCALE GENOMIC DNA]</scope>
    <source>
        <strain evidence="5">ID-206-W2</strain>
    </source>
</reference>
<dbReference type="Gene3D" id="3.30.43.10">
    <property type="entry name" value="Uridine Diphospho-n-acetylenolpyruvylglucosamine Reductase, domain 2"/>
    <property type="match status" value="1"/>
</dbReference>
<dbReference type="EMBL" id="LSSM01002138">
    <property type="protein sequence ID" value="OMJ22918.1"/>
    <property type="molecule type" value="Genomic_DNA"/>
</dbReference>
<dbReference type="PANTHER" id="PTHR43716:SF1">
    <property type="entry name" value="D-2-HYDROXYGLUTARATE DEHYDROGENASE, MITOCHONDRIAL"/>
    <property type="match status" value="1"/>
</dbReference>
<name>A0A1R1Y7P5_9FUNG</name>
<dbReference type="Pfam" id="PF01565">
    <property type="entry name" value="FAD_binding_4"/>
    <property type="match status" value="1"/>
</dbReference>
<dbReference type="InterPro" id="IPR051264">
    <property type="entry name" value="FAD-oxidored/transferase_4"/>
</dbReference>
<gene>
    <name evidence="4" type="ORF">AYI69_g5208</name>
</gene>
<evidence type="ECO:0000259" key="3">
    <source>
        <dbReference type="Pfam" id="PF01565"/>
    </source>
</evidence>
<dbReference type="SUPFAM" id="SSF56176">
    <property type="entry name" value="FAD-binding/transporter-associated domain-like"/>
    <property type="match status" value="1"/>
</dbReference>
<dbReference type="GO" id="GO:0016491">
    <property type="term" value="F:oxidoreductase activity"/>
    <property type="evidence" value="ECO:0007669"/>
    <property type="project" value="UniProtKB-KW"/>
</dbReference>
<dbReference type="GO" id="GO:0005739">
    <property type="term" value="C:mitochondrion"/>
    <property type="evidence" value="ECO:0007669"/>
    <property type="project" value="TreeGrafter"/>
</dbReference>
<sequence>MLKLSCFLHSRTSFSRSGSTFSALKKIQVYKTNDFNPICNFSSISREDVLFFTEILGSENIMASKALGGSYDIAEFAKYNESWQGEYTGKSQLIVFPKSTQNVSDTLKYCNSNKIAVVPQGGNSGVQGIKYYFLTI</sequence>
<comment type="cofactor">
    <cofactor evidence="1">
        <name>FAD</name>
        <dbReference type="ChEBI" id="CHEBI:57692"/>
    </cofactor>
</comment>
<evidence type="ECO:0000313" key="5">
    <source>
        <dbReference type="Proteomes" id="UP000187429"/>
    </source>
</evidence>
<dbReference type="Proteomes" id="UP000187429">
    <property type="component" value="Unassembled WGS sequence"/>
</dbReference>
<feature type="domain" description="FAD linked oxidase N-terminal" evidence="3">
    <location>
        <begin position="92"/>
        <end position="130"/>
    </location>
</feature>
<organism evidence="4 5">
    <name type="scientific">Smittium culicis</name>
    <dbReference type="NCBI Taxonomy" id="133412"/>
    <lineage>
        <taxon>Eukaryota</taxon>
        <taxon>Fungi</taxon>
        <taxon>Fungi incertae sedis</taxon>
        <taxon>Zoopagomycota</taxon>
        <taxon>Kickxellomycotina</taxon>
        <taxon>Harpellomycetes</taxon>
        <taxon>Harpellales</taxon>
        <taxon>Legeriomycetaceae</taxon>
        <taxon>Smittium</taxon>
    </lineage>
</organism>
<evidence type="ECO:0000313" key="4">
    <source>
        <dbReference type="EMBL" id="OMJ22918.1"/>
    </source>
</evidence>